<dbReference type="OrthoDB" id="424551at2759"/>
<reference evidence="14" key="2">
    <citation type="submission" date="2020-12" db="EMBL/GenBank/DDBJ databases">
        <title>New Spironucleus salmonicida genome in near-complete chromosomes.</title>
        <authorList>
            <person name="Xu F."/>
            <person name="Kurt Z."/>
            <person name="Jimenez-Gonzalez A."/>
            <person name="Astvaldsson A."/>
            <person name="Andersson J.O."/>
            <person name="Svard S.G."/>
        </authorList>
    </citation>
    <scope>NUCLEOTIDE SEQUENCE</scope>
    <source>
        <strain evidence="14">ATCC 50377</strain>
    </source>
</reference>
<organism evidence="13">
    <name type="scientific">Spironucleus salmonicida</name>
    <dbReference type="NCBI Taxonomy" id="348837"/>
    <lineage>
        <taxon>Eukaryota</taxon>
        <taxon>Metamonada</taxon>
        <taxon>Diplomonadida</taxon>
        <taxon>Hexamitidae</taxon>
        <taxon>Hexamitinae</taxon>
        <taxon>Spironucleus</taxon>
    </lineage>
</organism>
<evidence type="ECO:0000256" key="1">
    <source>
        <dbReference type="ARBA" id="ARBA00004123"/>
    </source>
</evidence>
<dbReference type="VEuPathDB" id="GiardiaDB:SS50377_23207"/>
<keyword evidence="8" id="KW-0539">Nucleus</keyword>
<feature type="domain" description="N-acetyltransferase" evidence="12">
    <location>
        <begin position="22"/>
        <end position="161"/>
    </location>
</feature>
<keyword evidence="9" id="KW-0012">Acyltransferase</keyword>
<dbReference type="GO" id="GO:0005737">
    <property type="term" value="C:cytoplasm"/>
    <property type="evidence" value="ECO:0007669"/>
    <property type="project" value="UniProtKB-SubCell"/>
</dbReference>
<evidence type="ECO:0000256" key="10">
    <source>
        <dbReference type="ARBA" id="ARBA00047821"/>
    </source>
</evidence>
<dbReference type="AlphaFoldDB" id="V6LPY9"/>
<evidence type="ECO:0000256" key="8">
    <source>
        <dbReference type="ARBA" id="ARBA00023242"/>
    </source>
</evidence>
<evidence type="ECO:0000256" key="9">
    <source>
        <dbReference type="ARBA" id="ARBA00023315"/>
    </source>
</evidence>
<evidence type="ECO:0000256" key="5">
    <source>
        <dbReference type="ARBA" id="ARBA00015043"/>
    </source>
</evidence>
<accession>V6LPY9</accession>
<protein>
    <recommendedName>
        <fullName evidence="5">N-alpha-acetyltransferase 40</fullName>
        <ecNumber evidence="4">2.3.1.257</ecNumber>
    </recommendedName>
</protein>
<name>V6LPY9_9EUKA</name>
<dbReference type="PROSITE" id="PS51186">
    <property type="entry name" value="GNAT"/>
    <property type="match status" value="1"/>
</dbReference>
<dbReference type="PANTHER" id="PTHR20531">
    <property type="entry name" value="N-ALPHA-ACETYLTRANSFERASE 40"/>
    <property type="match status" value="1"/>
</dbReference>
<dbReference type="EC" id="2.3.1.257" evidence="4"/>
<dbReference type="PANTHER" id="PTHR20531:SF1">
    <property type="entry name" value="N-ALPHA-ACETYLTRANSFERASE 40"/>
    <property type="match status" value="1"/>
</dbReference>
<dbReference type="InterPro" id="IPR039949">
    <property type="entry name" value="NAA40"/>
</dbReference>
<evidence type="ECO:0000259" key="12">
    <source>
        <dbReference type="PROSITE" id="PS51186"/>
    </source>
</evidence>
<keyword evidence="15" id="KW-1185">Reference proteome</keyword>
<gene>
    <name evidence="13" type="ORF">SS50377_13695</name>
    <name evidence="14" type="ORF">SS50377_23207</name>
</gene>
<sequence>MKYLVSLYQKLVTYKIQDSDYIIINSFKCDQIHEVIQYGYANVSEFKKVSYGEFKKFIYSKNSFILYSLQAFISFRLIAEYGSKRLYIYEFHVMKQFQGQSFGTKQLEIIIGVAQFLAIRYIALTVDVDNHKGIQFWKQNKFVIAKESPDNESYIILQRRV</sequence>
<keyword evidence="7 13" id="KW-0808">Transferase</keyword>
<dbReference type="GO" id="GO:0010485">
    <property type="term" value="F:histone H4 acetyltransferase activity"/>
    <property type="evidence" value="ECO:0007669"/>
    <property type="project" value="InterPro"/>
</dbReference>
<evidence type="ECO:0000313" key="13">
    <source>
        <dbReference type="EMBL" id="EST46308.1"/>
    </source>
</evidence>
<evidence type="ECO:0000256" key="2">
    <source>
        <dbReference type="ARBA" id="ARBA00004496"/>
    </source>
</evidence>
<dbReference type="SUPFAM" id="SSF55729">
    <property type="entry name" value="Acyl-CoA N-acyltransferases (Nat)"/>
    <property type="match status" value="1"/>
</dbReference>
<dbReference type="Pfam" id="PF00583">
    <property type="entry name" value="Acetyltransf_1"/>
    <property type="match status" value="1"/>
</dbReference>
<evidence type="ECO:0000256" key="4">
    <source>
        <dbReference type="ARBA" id="ARBA00012950"/>
    </source>
</evidence>
<proteinExistence type="inferred from homology"/>
<evidence type="ECO:0000313" key="15">
    <source>
        <dbReference type="Proteomes" id="UP000018208"/>
    </source>
</evidence>
<comment type="subcellular location">
    <subcellularLocation>
        <location evidence="2">Cytoplasm</location>
    </subcellularLocation>
    <subcellularLocation>
        <location evidence="1">Nucleus</location>
    </subcellularLocation>
</comment>
<comment type="similarity">
    <text evidence="3">Belongs to the acetyltransferase family. NAA40 subfamily.</text>
</comment>
<dbReference type="Proteomes" id="UP000018208">
    <property type="component" value="Unassembled WGS sequence"/>
</dbReference>
<dbReference type="GO" id="GO:1990189">
    <property type="term" value="F:protein N-terminal-serine acetyltransferase activity"/>
    <property type="evidence" value="ECO:0007669"/>
    <property type="project" value="UniProtKB-EC"/>
</dbReference>
<evidence type="ECO:0000256" key="6">
    <source>
        <dbReference type="ARBA" id="ARBA00022490"/>
    </source>
</evidence>
<dbReference type="InterPro" id="IPR016181">
    <property type="entry name" value="Acyl_CoA_acyltransferase"/>
</dbReference>
<evidence type="ECO:0000256" key="11">
    <source>
        <dbReference type="ARBA" id="ARBA00049524"/>
    </source>
</evidence>
<reference evidence="13 14" key="1">
    <citation type="journal article" date="2014" name="PLoS Genet.">
        <title>The Genome of Spironucleus salmonicida Highlights a Fish Pathogen Adapted to Fluctuating Environments.</title>
        <authorList>
            <person name="Xu F."/>
            <person name="Jerlstrom-Hultqvist J."/>
            <person name="Einarsson E."/>
            <person name="Astvaldsson A."/>
            <person name="Svard S.G."/>
            <person name="Andersson J.O."/>
        </authorList>
    </citation>
    <scope>NUCLEOTIDE SEQUENCE</scope>
    <source>
        <strain evidence="14">ATCC 50377</strain>
    </source>
</reference>
<dbReference type="Gene3D" id="3.40.630.30">
    <property type="match status" value="1"/>
</dbReference>
<evidence type="ECO:0000256" key="7">
    <source>
        <dbReference type="ARBA" id="ARBA00022679"/>
    </source>
</evidence>
<dbReference type="GO" id="GO:0043998">
    <property type="term" value="F:histone H2A acetyltransferase activity"/>
    <property type="evidence" value="ECO:0007669"/>
    <property type="project" value="InterPro"/>
</dbReference>
<evidence type="ECO:0000313" key="14">
    <source>
        <dbReference type="EMBL" id="KAH0575572.1"/>
    </source>
</evidence>
<dbReference type="EMBL" id="AUWU02000003">
    <property type="protein sequence ID" value="KAH0575572.1"/>
    <property type="molecule type" value="Genomic_DNA"/>
</dbReference>
<keyword evidence="6" id="KW-0963">Cytoplasm</keyword>
<dbReference type="EMBL" id="KI546078">
    <property type="protein sequence ID" value="EST46308.1"/>
    <property type="molecule type" value="Genomic_DNA"/>
</dbReference>
<comment type="catalytic activity">
    <reaction evidence="10">
        <text>N-terminal L-seryl-[histone H2A] + acetyl-CoA = N-terminal N(alpha)-acetyl-L-seryl-[histone H2A] + CoA + H(+)</text>
        <dbReference type="Rhea" id="RHEA:50600"/>
        <dbReference type="Rhea" id="RHEA-COMP:12742"/>
        <dbReference type="Rhea" id="RHEA-COMP:12744"/>
        <dbReference type="ChEBI" id="CHEBI:15378"/>
        <dbReference type="ChEBI" id="CHEBI:57287"/>
        <dbReference type="ChEBI" id="CHEBI:57288"/>
        <dbReference type="ChEBI" id="CHEBI:64738"/>
        <dbReference type="ChEBI" id="CHEBI:83690"/>
        <dbReference type="EC" id="2.3.1.257"/>
    </reaction>
</comment>
<dbReference type="InterPro" id="IPR000182">
    <property type="entry name" value="GNAT_dom"/>
</dbReference>
<dbReference type="GO" id="GO:0005634">
    <property type="term" value="C:nucleus"/>
    <property type="evidence" value="ECO:0007669"/>
    <property type="project" value="UniProtKB-SubCell"/>
</dbReference>
<evidence type="ECO:0000256" key="3">
    <source>
        <dbReference type="ARBA" id="ARBA00008870"/>
    </source>
</evidence>
<comment type="catalytic activity">
    <reaction evidence="11">
        <text>N-terminal L-seryl-[histone H4] + acetyl-CoA = N-terminal N(alpha)-acetyl-L-seryl-[histone H4] + CoA + H(+)</text>
        <dbReference type="Rhea" id="RHEA:50596"/>
        <dbReference type="Rhea" id="RHEA-COMP:12740"/>
        <dbReference type="Rhea" id="RHEA-COMP:12743"/>
        <dbReference type="ChEBI" id="CHEBI:15378"/>
        <dbReference type="ChEBI" id="CHEBI:57287"/>
        <dbReference type="ChEBI" id="CHEBI:57288"/>
        <dbReference type="ChEBI" id="CHEBI:64738"/>
        <dbReference type="ChEBI" id="CHEBI:83690"/>
        <dbReference type="EC" id="2.3.1.257"/>
    </reaction>
</comment>